<comment type="induction">
    <text evidence="8">By stress conditions e.g. heat shock.</text>
</comment>
<dbReference type="RefSeq" id="WP_006748515.1">
    <property type="nucleotide sequence ID" value="NZ_CP007029.1"/>
</dbReference>
<keyword evidence="7 8" id="KW-0143">Chaperone</keyword>
<dbReference type="Gene3D" id="2.60.34.10">
    <property type="entry name" value="Substrate Binding Domain Of DNAk, Chain A, domain 1"/>
    <property type="match status" value="1"/>
</dbReference>
<dbReference type="GO" id="GO:0051082">
    <property type="term" value="F:unfolded protein binding"/>
    <property type="evidence" value="ECO:0007669"/>
    <property type="project" value="InterPro"/>
</dbReference>
<dbReference type="Gene3D" id="3.90.640.10">
    <property type="entry name" value="Actin, Chain A, domain 4"/>
    <property type="match status" value="1"/>
</dbReference>
<dbReference type="InterPro" id="IPR043129">
    <property type="entry name" value="ATPase_NBD"/>
</dbReference>
<dbReference type="Proteomes" id="UP000005289">
    <property type="component" value="Chromosome"/>
</dbReference>
<feature type="compositionally biased region" description="Acidic residues" evidence="11">
    <location>
        <begin position="625"/>
        <end position="639"/>
    </location>
</feature>
<dbReference type="PROSITE" id="PS00297">
    <property type="entry name" value="HSP70_1"/>
    <property type="match status" value="1"/>
</dbReference>
<gene>
    <name evidence="8 12" type="primary">dnaK</name>
    <name evidence="12" type="ORF">THITH_13125</name>
</gene>
<evidence type="ECO:0000256" key="9">
    <source>
        <dbReference type="RuleBase" id="RU003322"/>
    </source>
</evidence>
<dbReference type="InterPro" id="IPR013126">
    <property type="entry name" value="Hsp_70_fam"/>
</dbReference>
<evidence type="ECO:0000256" key="2">
    <source>
        <dbReference type="ARBA" id="ARBA00014415"/>
    </source>
</evidence>
<dbReference type="NCBIfam" id="NF003520">
    <property type="entry name" value="PRK05183.1"/>
    <property type="match status" value="1"/>
</dbReference>
<dbReference type="FunFam" id="3.90.640.10:FF:000003">
    <property type="entry name" value="Molecular chaperone DnaK"/>
    <property type="match status" value="1"/>
</dbReference>
<evidence type="ECO:0000256" key="4">
    <source>
        <dbReference type="ARBA" id="ARBA00022741"/>
    </source>
</evidence>
<dbReference type="HAMAP" id="MF_00332">
    <property type="entry name" value="DnaK"/>
    <property type="match status" value="1"/>
</dbReference>
<keyword evidence="4 8" id="KW-0547">Nucleotide-binding</keyword>
<dbReference type="PROSITE" id="PS00329">
    <property type="entry name" value="HSP70_2"/>
    <property type="match status" value="1"/>
</dbReference>
<dbReference type="InterPro" id="IPR012725">
    <property type="entry name" value="Chaperone_DnaK"/>
</dbReference>
<dbReference type="OrthoDB" id="9766019at2"/>
<name>W0DPW7_9GAMM</name>
<dbReference type="STRING" id="713585.THITH_13125"/>
<proteinExistence type="evidence at transcript level"/>
<dbReference type="GO" id="GO:0140662">
    <property type="term" value="F:ATP-dependent protein folding chaperone"/>
    <property type="evidence" value="ECO:0007669"/>
    <property type="project" value="InterPro"/>
</dbReference>
<evidence type="ECO:0000256" key="6">
    <source>
        <dbReference type="ARBA" id="ARBA00023016"/>
    </source>
</evidence>
<evidence type="ECO:0000313" key="13">
    <source>
        <dbReference type="Proteomes" id="UP000005289"/>
    </source>
</evidence>
<keyword evidence="10" id="KW-0175">Coiled coil</keyword>
<sequence>MGKIIGIDLGTTNSCVAVMEGDQAKVIENSEGTRTTPSIVAFTEDGEVLVGQSAKRQAVTNSKNTLHAVKRLIGRRFDEKEVQKDIQLVPYSIIKADNGDAWVEVRGKKIAPPEISARVLQKMKKTAEDYLGETVTEAVITVPAYFNDSQRQATKDAGRIAGLEVKRIINEPTAAALAYGMDKKRGDRKIAVYDLGGGTFDISIIEIAEVDGEHQFEVLATNGDTFLGGEDFDNRLIDYLVGEFKKEQGIDLKSDPLAMQRIREAAEKAKIELSSSQQTEVNLPYITADNTGPKHLAMKVTRAKLESLVEDLIQRTIEPCKIAIKDAGLSTGQVDDIILVGGQTRMPKVQEAVQGYFGKEPRKDVNPDEAVAVGAAVQGGVLGGSVKDVLLLDVTPLSLGIETLGGVMTKLIEKNTTIPTKATQVFSTADDNQTAVTVHVLQGEREQASANKSLGRFDLSDIPPAPRGVPQVEVTFDIDANGILHVSAKDKATGKENRIVIKASSGLSDEEVEKMVKDAEAHAEEDKRFHALVGARNQADALVHSAEKSLKDLADQVEADEKAAIEAAIGEVRNAMKGDDVEAIEAATQKLAEASGKLAEKAYAKSSGGETGNADAGESSGSSDDVVDAEFEEVDDKKK</sequence>
<dbReference type="HOGENOM" id="CLU_005965_2_1_6"/>
<feature type="modified residue" description="Phosphothreonine; by autocatalysis" evidence="8">
    <location>
        <position position="199"/>
    </location>
</feature>
<evidence type="ECO:0000256" key="8">
    <source>
        <dbReference type="HAMAP-Rule" id="MF_00332"/>
    </source>
</evidence>
<dbReference type="PROSITE" id="PS01036">
    <property type="entry name" value="HSP70_3"/>
    <property type="match status" value="1"/>
</dbReference>
<keyword evidence="5 8" id="KW-0067">ATP-binding</keyword>
<dbReference type="SUPFAM" id="SSF100920">
    <property type="entry name" value="Heat shock protein 70kD (HSP70), peptide-binding domain"/>
    <property type="match status" value="1"/>
</dbReference>
<dbReference type="PRINTS" id="PR00301">
    <property type="entry name" value="HEATSHOCK70"/>
</dbReference>
<dbReference type="SUPFAM" id="SSF53067">
    <property type="entry name" value="Actin-like ATPase domain"/>
    <property type="match status" value="2"/>
</dbReference>
<feature type="coiled-coil region" evidence="10">
    <location>
        <begin position="536"/>
        <end position="563"/>
    </location>
</feature>
<evidence type="ECO:0000256" key="10">
    <source>
        <dbReference type="SAM" id="Coils"/>
    </source>
</evidence>
<evidence type="ECO:0000256" key="7">
    <source>
        <dbReference type="ARBA" id="ARBA00023186"/>
    </source>
</evidence>
<dbReference type="CDD" id="cd10234">
    <property type="entry name" value="ASKHA_NBD_HSP70_DnaK-like"/>
    <property type="match status" value="1"/>
</dbReference>
<reference evidence="12 13" key="1">
    <citation type="submission" date="2013-12" db="EMBL/GenBank/DDBJ databases">
        <authorList>
            <consortium name="DOE Joint Genome Institute"/>
            <person name="Muyzer G."/>
            <person name="Huntemann M."/>
            <person name="Han J."/>
            <person name="Chen A."/>
            <person name="Kyrpides N."/>
            <person name="Mavromatis K."/>
            <person name="Markowitz V."/>
            <person name="Palaniappan K."/>
            <person name="Ivanova N."/>
            <person name="Schaumberg A."/>
            <person name="Pati A."/>
            <person name="Liolios K."/>
            <person name="Nordberg H.P."/>
            <person name="Cantor M.N."/>
            <person name="Hua S.X."/>
            <person name="Woyke T."/>
        </authorList>
    </citation>
    <scope>NUCLEOTIDE SEQUENCE [LARGE SCALE GENOMIC DNA]</scope>
    <source>
        <strain evidence="12 13">ARh 1</strain>
    </source>
</reference>
<keyword evidence="6 8" id="KW-0346">Stress response</keyword>
<dbReference type="Gene3D" id="1.20.1270.10">
    <property type="match status" value="1"/>
</dbReference>
<evidence type="ECO:0000313" key="12">
    <source>
        <dbReference type="EMBL" id="AHE99043.1"/>
    </source>
</evidence>
<dbReference type="FunFam" id="2.60.34.10:FF:000014">
    <property type="entry name" value="Chaperone protein DnaK HSP70"/>
    <property type="match status" value="1"/>
</dbReference>
<organism evidence="12 13">
    <name type="scientific">Thioalkalivibrio paradoxus ARh 1</name>
    <dbReference type="NCBI Taxonomy" id="713585"/>
    <lineage>
        <taxon>Bacteria</taxon>
        <taxon>Pseudomonadati</taxon>
        <taxon>Pseudomonadota</taxon>
        <taxon>Gammaproteobacteria</taxon>
        <taxon>Chromatiales</taxon>
        <taxon>Ectothiorhodospiraceae</taxon>
        <taxon>Thioalkalivibrio</taxon>
    </lineage>
</organism>
<dbReference type="FunFam" id="1.20.1270.10:FF:000001">
    <property type="entry name" value="Molecular chaperone DnaK"/>
    <property type="match status" value="1"/>
</dbReference>
<dbReference type="KEGG" id="tti:THITH_13125"/>
<dbReference type="NCBIfam" id="TIGR02350">
    <property type="entry name" value="prok_dnaK"/>
    <property type="match status" value="1"/>
</dbReference>
<dbReference type="Pfam" id="PF00012">
    <property type="entry name" value="HSP70"/>
    <property type="match status" value="1"/>
</dbReference>
<dbReference type="Gene3D" id="3.30.420.40">
    <property type="match status" value="2"/>
</dbReference>
<accession>W0DPW7</accession>
<dbReference type="FunFam" id="3.30.420.40:FF:000004">
    <property type="entry name" value="Molecular chaperone DnaK"/>
    <property type="match status" value="1"/>
</dbReference>
<keyword evidence="3 8" id="KW-0597">Phosphoprotein</keyword>
<comment type="function">
    <text evidence="8">Acts as a chaperone.</text>
</comment>
<feature type="region of interest" description="Disordered" evidence="11">
    <location>
        <begin position="602"/>
        <end position="639"/>
    </location>
</feature>
<dbReference type="SUPFAM" id="SSF100934">
    <property type="entry name" value="Heat shock protein 70kD (HSP70), C-terminal subdomain"/>
    <property type="match status" value="1"/>
</dbReference>
<protein>
    <recommendedName>
        <fullName evidence="2 8">Chaperone protein DnaK</fullName>
    </recommendedName>
    <alternativeName>
        <fullName evidence="8">HSP70</fullName>
    </alternativeName>
    <alternativeName>
        <fullName evidence="8">Heat shock 70 kDa protein</fullName>
    </alternativeName>
    <alternativeName>
        <fullName evidence="8">Heat shock protein 70</fullName>
    </alternativeName>
</protein>
<dbReference type="InterPro" id="IPR029048">
    <property type="entry name" value="HSP70_C_sf"/>
</dbReference>
<evidence type="ECO:0000256" key="11">
    <source>
        <dbReference type="SAM" id="MobiDB-lite"/>
    </source>
</evidence>
<feature type="compositionally biased region" description="Low complexity" evidence="11">
    <location>
        <begin position="615"/>
        <end position="624"/>
    </location>
</feature>
<dbReference type="InterPro" id="IPR029047">
    <property type="entry name" value="HSP70_peptide-bd_sf"/>
</dbReference>
<dbReference type="InterPro" id="IPR018181">
    <property type="entry name" value="Heat_shock_70_CS"/>
</dbReference>
<dbReference type="NCBIfam" id="NF001413">
    <property type="entry name" value="PRK00290.1"/>
    <property type="match status" value="1"/>
</dbReference>
<evidence type="ECO:0000256" key="3">
    <source>
        <dbReference type="ARBA" id="ARBA00022553"/>
    </source>
</evidence>
<dbReference type="PANTHER" id="PTHR19375">
    <property type="entry name" value="HEAT SHOCK PROTEIN 70KDA"/>
    <property type="match status" value="1"/>
</dbReference>
<evidence type="ECO:0000256" key="5">
    <source>
        <dbReference type="ARBA" id="ARBA00022840"/>
    </source>
</evidence>
<evidence type="ECO:0000256" key="1">
    <source>
        <dbReference type="ARBA" id="ARBA00007381"/>
    </source>
</evidence>
<dbReference type="AlphaFoldDB" id="W0DPW7"/>
<dbReference type="EMBL" id="CP007029">
    <property type="protein sequence ID" value="AHE99043.1"/>
    <property type="molecule type" value="Genomic_DNA"/>
</dbReference>
<comment type="similarity">
    <text evidence="1 8 9">Belongs to the heat shock protein 70 family.</text>
</comment>
<dbReference type="GO" id="GO:0005524">
    <property type="term" value="F:ATP binding"/>
    <property type="evidence" value="ECO:0007669"/>
    <property type="project" value="UniProtKB-UniRule"/>
</dbReference>
<keyword evidence="13" id="KW-1185">Reference proteome</keyword>